<name>A0ABT0JYU3_9ACTN</name>
<reference evidence="3 4" key="1">
    <citation type="submission" date="2022-04" db="EMBL/GenBank/DDBJ databases">
        <title>Genome diversity in the genus Frankia.</title>
        <authorList>
            <person name="Carlos-Shanley C."/>
            <person name="Hahn D."/>
        </authorList>
    </citation>
    <scope>NUCLEOTIDE SEQUENCE [LARGE SCALE GENOMIC DNA]</scope>
    <source>
        <strain evidence="3 4">Ag45/Mut15</strain>
    </source>
</reference>
<evidence type="ECO:0000313" key="4">
    <source>
        <dbReference type="Proteomes" id="UP001201873"/>
    </source>
</evidence>
<dbReference type="Proteomes" id="UP001201873">
    <property type="component" value="Unassembled WGS sequence"/>
</dbReference>
<gene>
    <name evidence="3" type="ORF">MXD59_13205</name>
</gene>
<feature type="signal peptide" evidence="1">
    <location>
        <begin position="1"/>
        <end position="32"/>
    </location>
</feature>
<sequence length="204" mass="20629">MRGRRPGNQARPRRAPRLPVAVAVLAATLGMAACGSASETAATASSAARSSAAVAVPAGGASADVGVGRCAATDLTVSLGPASRLEGDQRERSVVLTNRSSRRCAVSGYPGASLVTQDGTAWDLERSPLVSPTRIVLAPGGTAHAALRYLPADPGVPGAFEATRILITPPETTTPSTLTWDDGPLLDQSGATHPGTYLLALQPG</sequence>
<feature type="domain" description="DUF4232" evidence="2">
    <location>
        <begin position="70"/>
        <end position="182"/>
    </location>
</feature>
<evidence type="ECO:0000313" key="3">
    <source>
        <dbReference type="EMBL" id="MCK9876724.1"/>
    </source>
</evidence>
<evidence type="ECO:0000256" key="1">
    <source>
        <dbReference type="SAM" id="SignalP"/>
    </source>
</evidence>
<comment type="caution">
    <text evidence="3">The sequence shown here is derived from an EMBL/GenBank/DDBJ whole genome shotgun (WGS) entry which is preliminary data.</text>
</comment>
<dbReference type="EMBL" id="JALKFT010000011">
    <property type="protein sequence ID" value="MCK9876724.1"/>
    <property type="molecule type" value="Genomic_DNA"/>
</dbReference>
<keyword evidence="1" id="KW-0732">Signal</keyword>
<dbReference type="RefSeq" id="WP_248824950.1">
    <property type="nucleotide sequence ID" value="NZ_JALKFT010000011.1"/>
</dbReference>
<dbReference type="InterPro" id="IPR025326">
    <property type="entry name" value="DUF4232"/>
</dbReference>
<dbReference type="Pfam" id="PF14016">
    <property type="entry name" value="DUF4232"/>
    <property type="match status" value="1"/>
</dbReference>
<evidence type="ECO:0000259" key="2">
    <source>
        <dbReference type="Pfam" id="PF14016"/>
    </source>
</evidence>
<dbReference type="PROSITE" id="PS51257">
    <property type="entry name" value="PROKAR_LIPOPROTEIN"/>
    <property type="match status" value="1"/>
</dbReference>
<accession>A0ABT0JYU3</accession>
<organism evidence="3 4">
    <name type="scientific">Frankia umida</name>
    <dbReference type="NCBI Taxonomy" id="573489"/>
    <lineage>
        <taxon>Bacteria</taxon>
        <taxon>Bacillati</taxon>
        <taxon>Actinomycetota</taxon>
        <taxon>Actinomycetes</taxon>
        <taxon>Frankiales</taxon>
        <taxon>Frankiaceae</taxon>
        <taxon>Frankia</taxon>
    </lineage>
</organism>
<feature type="chain" id="PRO_5047371189" evidence="1">
    <location>
        <begin position="33"/>
        <end position="204"/>
    </location>
</feature>
<protein>
    <submittedName>
        <fullName evidence="3">DUF4232 domain-containing protein</fullName>
    </submittedName>
</protein>
<keyword evidence="4" id="KW-1185">Reference proteome</keyword>
<proteinExistence type="predicted"/>